<name>A0A939M1H0_9MICO</name>
<keyword evidence="2" id="KW-0413">Isomerase</keyword>
<dbReference type="GO" id="GO:0016853">
    <property type="term" value="F:isomerase activity"/>
    <property type="evidence" value="ECO:0007669"/>
    <property type="project" value="UniProtKB-KW"/>
</dbReference>
<evidence type="ECO:0000256" key="1">
    <source>
        <dbReference type="SAM" id="SignalP"/>
    </source>
</evidence>
<accession>A0A939M1H0</accession>
<comment type="caution">
    <text evidence="2">The sequence shown here is derived from an EMBL/GenBank/DDBJ whole genome shotgun (WGS) entry which is preliminary data.</text>
</comment>
<evidence type="ECO:0000313" key="3">
    <source>
        <dbReference type="Proteomes" id="UP000664398"/>
    </source>
</evidence>
<dbReference type="AlphaFoldDB" id="A0A939M1H0"/>
<evidence type="ECO:0000313" key="2">
    <source>
        <dbReference type="EMBL" id="MBO1806267.1"/>
    </source>
</evidence>
<dbReference type="PROSITE" id="PS51257">
    <property type="entry name" value="PROKAR_LIPOPROTEIN"/>
    <property type="match status" value="1"/>
</dbReference>
<feature type="chain" id="PRO_5037712763" evidence="1">
    <location>
        <begin position="30"/>
        <end position="308"/>
    </location>
</feature>
<proteinExistence type="predicted"/>
<dbReference type="Proteomes" id="UP000664398">
    <property type="component" value="Unassembled WGS sequence"/>
</dbReference>
<organism evidence="2 3">
    <name type="scientific">Leucobacter ruminantium</name>
    <dbReference type="NCBI Taxonomy" id="1289170"/>
    <lineage>
        <taxon>Bacteria</taxon>
        <taxon>Bacillati</taxon>
        <taxon>Actinomycetota</taxon>
        <taxon>Actinomycetes</taxon>
        <taxon>Micrococcales</taxon>
        <taxon>Microbacteriaceae</taxon>
        <taxon>Leucobacter</taxon>
    </lineage>
</organism>
<keyword evidence="1" id="KW-0732">Signal</keyword>
<dbReference type="RefSeq" id="WP_208046730.1">
    <property type="nucleotide sequence ID" value="NZ_JAGDYL010000027.1"/>
</dbReference>
<dbReference type="EMBL" id="JAGDYL010000027">
    <property type="protein sequence ID" value="MBO1806267.1"/>
    <property type="molecule type" value="Genomic_DNA"/>
</dbReference>
<reference evidence="2" key="1">
    <citation type="submission" date="2021-03" db="EMBL/GenBank/DDBJ databases">
        <title>Leucobacter chromiisoli sp. nov., isolated from chromium-containing soil of chemical plant.</title>
        <authorList>
            <person name="Xu Z."/>
        </authorList>
    </citation>
    <scope>NUCLEOTIDE SEQUENCE</scope>
    <source>
        <strain evidence="2">A2</strain>
    </source>
</reference>
<sequence length="308" mass="31511">MLRRIVPATAAAALLLTGLTACGAQQASAGDCATGMQPGALSDSVTVLGGFGELPQVKVPSDVDIVSSQRTVVSEADGDDSERRAEDGTLVGVKMAFFDAASGKQLYASGGFQSGASEFMIIDDEQANPLTESVRCAVPGERIVVGFAPQDAAPISMQLGGTENAPLVGIFDVDSVSPLSAKGAARGLPAGFPAVVTNDEGRPGIVLPPNSAPSGTSTAVRIEGDGDEVSSDSNIVAQVLEVGWDGRQISNSWEQGPSLLGNEDQIQQSGNTYRPELTGQTVGSQVVIIENAGDAEPRVLVVDILAAF</sequence>
<protein>
    <submittedName>
        <fullName evidence="2">Peptidylprolyl isomerase</fullName>
    </submittedName>
</protein>
<gene>
    <name evidence="2" type="ORF">J4H91_13215</name>
</gene>
<feature type="signal peptide" evidence="1">
    <location>
        <begin position="1"/>
        <end position="29"/>
    </location>
</feature>
<keyword evidence="3" id="KW-1185">Reference proteome</keyword>